<dbReference type="Pfam" id="PF02535">
    <property type="entry name" value="Zip"/>
    <property type="match status" value="1"/>
</dbReference>
<dbReference type="AlphaFoldDB" id="A0A1X6ZW02"/>
<organism evidence="6 7">
    <name type="scientific">Roseovarius halotolerans</name>
    <dbReference type="NCBI Taxonomy" id="505353"/>
    <lineage>
        <taxon>Bacteria</taxon>
        <taxon>Pseudomonadati</taxon>
        <taxon>Pseudomonadota</taxon>
        <taxon>Alphaproteobacteria</taxon>
        <taxon>Rhodobacterales</taxon>
        <taxon>Roseobacteraceae</taxon>
        <taxon>Roseovarius</taxon>
    </lineage>
</organism>
<dbReference type="GO" id="GO:0046873">
    <property type="term" value="F:metal ion transmembrane transporter activity"/>
    <property type="evidence" value="ECO:0007669"/>
    <property type="project" value="InterPro"/>
</dbReference>
<name>A0A1X6ZW02_9RHOB</name>
<protein>
    <submittedName>
        <fullName evidence="6">Zinc transporter ZupT</fullName>
    </submittedName>
</protein>
<keyword evidence="3 5" id="KW-1133">Transmembrane helix</keyword>
<feature type="transmembrane region" description="Helical" evidence="5">
    <location>
        <begin position="64"/>
        <end position="84"/>
    </location>
</feature>
<feature type="transmembrane region" description="Helical" evidence="5">
    <location>
        <begin position="37"/>
        <end position="58"/>
    </location>
</feature>
<dbReference type="OrthoDB" id="5766358at2"/>
<keyword evidence="2 5" id="KW-0812">Transmembrane</keyword>
<gene>
    <name evidence="6" type="ORF">ROH8110_03538</name>
</gene>
<evidence type="ECO:0000313" key="6">
    <source>
        <dbReference type="EMBL" id="SLN63446.1"/>
    </source>
</evidence>
<evidence type="ECO:0000256" key="1">
    <source>
        <dbReference type="ARBA" id="ARBA00004141"/>
    </source>
</evidence>
<dbReference type="GO" id="GO:0016020">
    <property type="term" value="C:membrane"/>
    <property type="evidence" value="ECO:0007669"/>
    <property type="project" value="UniProtKB-SubCell"/>
</dbReference>
<evidence type="ECO:0000256" key="5">
    <source>
        <dbReference type="SAM" id="Phobius"/>
    </source>
</evidence>
<dbReference type="Proteomes" id="UP000193207">
    <property type="component" value="Unassembled WGS sequence"/>
</dbReference>
<evidence type="ECO:0000313" key="7">
    <source>
        <dbReference type="Proteomes" id="UP000193207"/>
    </source>
</evidence>
<dbReference type="InterPro" id="IPR003689">
    <property type="entry name" value="ZIP"/>
</dbReference>
<feature type="transmembrane region" description="Helical" evidence="5">
    <location>
        <begin position="184"/>
        <end position="202"/>
    </location>
</feature>
<feature type="transmembrane region" description="Helical" evidence="5">
    <location>
        <begin position="214"/>
        <end position="234"/>
    </location>
</feature>
<evidence type="ECO:0000256" key="4">
    <source>
        <dbReference type="ARBA" id="ARBA00023136"/>
    </source>
</evidence>
<reference evidence="6 7" key="1">
    <citation type="submission" date="2017-03" db="EMBL/GenBank/DDBJ databases">
        <authorList>
            <person name="Afonso C.L."/>
            <person name="Miller P.J."/>
            <person name="Scott M.A."/>
            <person name="Spackman E."/>
            <person name="Goraichik I."/>
            <person name="Dimitrov K.M."/>
            <person name="Suarez D.L."/>
            <person name="Swayne D.E."/>
        </authorList>
    </citation>
    <scope>NUCLEOTIDE SEQUENCE [LARGE SCALE GENOMIC DNA]</scope>
    <source>
        <strain evidence="6 7">CECT 8110</strain>
    </source>
</reference>
<keyword evidence="7" id="KW-1185">Reference proteome</keyword>
<keyword evidence="4 5" id="KW-0472">Membrane</keyword>
<comment type="subcellular location">
    <subcellularLocation>
        <location evidence="1">Membrane</location>
        <topology evidence="1">Multi-pass membrane protein</topology>
    </subcellularLocation>
</comment>
<proteinExistence type="predicted"/>
<accession>A0A1X6ZW02</accession>
<dbReference type="EMBL" id="FWFU01000005">
    <property type="protein sequence ID" value="SLN63446.1"/>
    <property type="molecule type" value="Genomic_DNA"/>
</dbReference>
<dbReference type="RefSeq" id="WP_085819094.1">
    <property type="nucleotide sequence ID" value="NZ_FWFU01000005.1"/>
</dbReference>
<evidence type="ECO:0000256" key="3">
    <source>
        <dbReference type="ARBA" id="ARBA00022989"/>
    </source>
</evidence>
<feature type="transmembrane region" description="Helical" evidence="5">
    <location>
        <begin position="6"/>
        <end position="25"/>
    </location>
</feature>
<evidence type="ECO:0000256" key="2">
    <source>
        <dbReference type="ARBA" id="ARBA00022692"/>
    </source>
</evidence>
<feature type="transmembrane region" description="Helical" evidence="5">
    <location>
        <begin position="157"/>
        <end position="178"/>
    </location>
</feature>
<sequence>MGGLWAALILSLAAGVAIPLGAMLGMSRFGRVLSAPAVHWIVAFGGGALLAAIALVLVPEGSDALPPAAALAAFAGGGLVFYLVDRRLERRGGHGAQLLAMLLDYLPEAMALGAVLTAEAGTAALLAALIFLQNLPEGFAAFRDIMKGGARPSARRIVLLFAGLALLGPVCAALGFAFLSQMPAVLGVIMMFAAGGILYIIFQDIAPDAHERHHWSPPLGAVMGFTLGLAGHLLI</sequence>